<sequence>MTLFIWAEVFFMIGPFYWVCEGFFLTNRRERRGRRVREEYRGEKRDVKKNICDCYNCKLGVGNSRIISKLYK</sequence>
<keyword evidence="1" id="KW-0812">Transmembrane</keyword>
<evidence type="ECO:0000256" key="1">
    <source>
        <dbReference type="SAM" id="Phobius"/>
    </source>
</evidence>
<gene>
    <name evidence="2" type="ORF">AVDCRST_MAG84-1239</name>
</gene>
<organism evidence="2">
    <name type="scientific">uncultured Microcoleus sp</name>
    <dbReference type="NCBI Taxonomy" id="259945"/>
    <lineage>
        <taxon>Bacteria</taxon>
        <taxon>Bacillati</taxon>
        <taxon>Cyanobacteriota</taxon>
        <taxon>Cyanophyceae</taxon>
        <taxon>Oscillatoriophycideae</taxon>
        <taxon>Oscillatoriales</taxon>
        <taxon>Microcoleaceae</taxon>
        <taxon>Microcoleus</taxon>
        <taxon>environmental samples</taxon>
    </lineage>
</organism>
<keyword evidence="1" id="KW-1133">Transmembrane helix</keyword>
<accession>A0A6J4KZU8</accession>
<dbReference type="AlphaFoldDB" id="A0A6J4KZU8"/>
<dbReference type="EMBL" id="CADCTZ010000192">
    <property type="protein sequence ID" value="CAA9319173.1"/>
    <property type="molecule type" value="Genomic_DNA"/>
</dbReference>
<protein>
    <submittedName>
        <fullName evidence="2">Uncharacterized protein</fullName>
    </submittedName>
</protein>
<evidence type="ECO:0000313" key="2">
    <source>
        <dbReference type="EMBL" id="CAA9319173.1"/>
    </source>
</evidence>
<proteinExistence type="predicted"/>
<reference evidence="2" key="1">
    <citation type="submission" date="2020-02" db="EMBL/GenBank/DDBJ databases">
        <authorList>
            <person name="Meier V. D."/>
        </authorList>
    </citation>
    <scope>NUCLEOTIDE SEQUENCE</scope>
    <source>
        <strain evidence="2">AVDCRST_MAG84</strain>
    </source>
</reference>
<keyword evidence="1" id="KW-0472">Membrane</keyword>
<feature type="transmembrane region" description="Helical" evidence="1">
    <location>
        <begin position="6"/>
        <end position="25"/>
    </location>
</feature>
<name>A0A6J4KZU8_9CYAN</name>